<dbReference type="InterPro" id="IPR057286">
    <property type="entry name" value="PUA_NSUN2"/>
</dbReference>
<keyword evidence="6 10" id="KW-0949">S-adenosyl-L-methionine</keyword>
<keyword evidence="14" id="KW-1185">Reference proteome</keyword>
<comment type="similarity">
    <text evidence="2 10">Belongs to the class I-like SAM-binding methyltransferase superfamily. RsmB/NOP family.</text>
</comment>
<dbReference type="PROSITE" id="PS01153">
    <property type="entry name" value="NOL1_NOP2_SUN"/>
    <property type="match status" value="1"/>
</dbReference>
<dbReference type="STRING" id="106004.A0A1Y2D4T7"/>
<dbReference type="AlphaFoldDB" id="A0A1Y2D4T7"/>
<dbReference type="InterPro" id="IPR057285">
    <property type="entry name" value="Pre-PUA_NSUN2"/>
</dbReference>
<dbReference type="InterPro" id="IPR023267">
    <property type="entry name" value="RCMT"/>
</dbReference>
<dbReference type="PROSITE" id="PS51686">
    <property type="entry name" value="SAM_MT_RSMB_NOP"/>
    <property type="match status" value="1"/>
</dbReference>
<organism evidence="13 14">
    <name type="scientific">Leucosporidium creatinivorum</name>
    <dbReference type="NCBI Taxonomy" id="106004"/>
    <lineage>
        <taxon>Eukaryota</taxon>
        <taxon>Fungi</taxon>
        <taxon>Dikarya</taxon>
        <taxon>Basidiomycota</taxon>
        <taxon>Pucciniomycotina</taxon>
        <taxon>Microbotryomycetes</taxon>
        <taxon>Leucosporidiales</taxon>
        <taxon>Leucosporidium</taxon>
    </lineage>
</organism>
<keyword evidence="5 10" id="KW-0808">Transferase</keyword>
<feature type="domain" description="SAM-dependent MTase RsmB/NOP-type" evidence="12">
    <location>
        <begin position="58"/>
        <end position="465"/>
    </location>
</feature>
<comment type="subcellular location">
    <subcellularLocation>
        <location evidence="1">Nucleus</location>
    </subcellularLocation>
</comment>
<evidence type="ECO:0000256" key="2">
    <source>
        <dbReference type="ARBA" id="ARBA00007494"/>
    </source>
</evidence>
<dbReference type="InterPro" id="IPR001678">
    <property type="entry name" value="MeTrfase_RsmB-F_NOP2_dom"/>
</dbReference>
<keyword evidence="7" id="KW-0819">tRNA processing</keyword>
<dbReference type="Pfam" id="PF25376">
    <property type="entry name" value="Pre-PUA_NSUN2"/>
    <property type="match status" value="1"/>
</dbReference>
<feature type="binding site" evidence="10">
    <location>
        <position position="220"/>
    </location>
    <ligand>
        <name>S-adenosyl-L-methionine</name>
        <dbReference type="ChEBI" id="CHEBI:59789"/>
    </ligand>
</feature>
<evidence type="ECO:0000259" key="12">
    <source>
        <dbReference type="PROSITE" id="PS51686"/>
    </source>
</evidence>
<sequence>MARGNRGRGGRGGRGGGRGGGAAKPRSERWSNTVTESPRFEAYYKAQKIVPEDEWDAFNAALHEPLPTTFRITGCREVAPRLNQMIKDVFVPFLSGKEYDGQALEAPKPIDWYPNGFAWQLKAPRQAIRKQDQFKKFQHFLVHEADVGNISRQEAVSMIPPLLLDVQPHHYVLDMCAAPGSKSVQLVEALHAKTAAASSSSASAAEALSTLPTGMLIANDSDAKRCHLLVHQSLHRVPGAGMMVTNHDATQLPGLRLPSDIKQQNDKLVADDEVKMQSEAERKKYQPLLFDRILADVPCSGDGTLRKNVGIWKEFSPGNGIGLHSLQLRILLRGIALLKPGGRLVYSTCSMNPVENEAVVSAALAACPEMSLIDVPEMLPGLIRRPGMTTWSVIDNTLNNAPHPDDAEATAAHIAANPDKRHRKVWSKTLWPNGKEAERGLERCLRIYPHLQDTGAFFVSVLVKAGGSTSGEAEVAAESKGTVRERASSPVAEQPETKRPRQEEEVVAETIVEAPIEAAAPAPEPEAKVEVEGEAPAVAEDDVDAAALPAEIVGANFSRGPGEFKEEPFIYLSPEDEQVKLIMDFFDLDPSFPAASLLVRNAQGAPLRSIYFTSNLARSLLLANTYSRMRLISCGVKLFTRQDSSKDGTYRCKWRVNSEGLEVLRPFLGPKRIVKANVKTLRTLMTNVTTPIAELEEAEFKERIEGMEPGSCMIQVEARGEGVAFEQSLFLPFWRSKISVNLMVEKADKSALSQRLFSEDITPHKPQPKARDVARAAAEDASATPSGAGTPVSTEAEAETKVGEKVEETPAAAAVVE</sequence>
<dbReference type="InterPro" id="IPR049560">
    <property type="entry name" value="MeTrfase_RsmB-F_NOP2_cat"/>
</dbReference>
<keyword evidence="3" id="KW-0820">tRNA-binding</keyword>
<feature type="compositionally biased region" description="Basic and acidic residues" evidence="11">
    <location>
        <begin position="758"/>
        <end position="778"/>
    </location>
</feature>
<dbReference type="GO" id="GO:0000049">
    <property type="term" value="F:tRNA binding"/>
    <property type="evidence" value="ECO:0007669"/>
    <property type="project" value="UniProtKB-KW"/>
</dbReference>
<accession>A0A1Y2D4T7</accession>
<feature type="compositionally biased region" description="Basic and acidic residues" evidence="11">
    <location>
        <begin position="798"/>
        <end position="808"/>
    </location>
</feature>
<feature type="region of interest" description="Disordered" evidence="11">
    <location>
        <begin position="1"/>
        <end position="34"/>
    </location>
</feature>
<evidence type="ECO:0000256" key="1">
    <source>
        <dbReference type="ARBA" id="ARBA00004123"/>
    </source>
</evidence>
<dbReference type="GO" id="GO:0005737">
    <property type="term" value="C:cytoplasm"/>
    <property type="evidence" value="ECO:0007669"/>
    <property type="project" value="TreeGrafter"/>
</dbReference>
<feature type="region of interest" description="Disordered" evidence="11">
    <location>
        <begin position="471"/>
        <end position="503"/>
    </location>
</feature>
<evidence type="ECO:0000256" key="3">
    <source>
        <dbReference type="ARBA" id="ARBA00022555"/>
    </source>
</evidence>
<keyword evidence="8 10" id="KW-0694">RNA-binding</keyword>
<evidence type="ECO:0000313" key="14">
    <source>
        <dbReference type="Proteomes" id="UP000193467"/>
    </source>
</evidence>
<feature type="region of interest" description="Disordered" evidence="11">
    <location>
        <begin position="758"/>
        <end position="817"/>
    </location>
</feature>
<dbReference type="GO" id="GO:0005634">
    <property type="term" value="C:nucleus"/>
    <property type="evidence" value="ECO:0007669"/>
    <property type="project" value="UniProtKB-SubCell"/>
</dbReference>
<feature type="binding site" evidence="10">
    <location>
        <position position="248"/>
    </location>
    <ligand>
        <name>S-adenosyl-L-methionine</name>
        <dbReference type="ChEBI" id="CHEBI:59789"/>
    </ligand>
</feature>
<dbReference type="PRINTS" id="PR02011">
    <property type="entry name" value="RCMTNCL1"/>
</dbReference>
<evidence type="ECO:0000256" key="8">
    <source>
        <dbReference type="ARBA" id="ARBA00022884"/>
    </source>
</evidence>
<evidence type="ECO:0000256" key="5">
    <source>
        <dbReference type="ARBA" id="ARBA00022679"/>
    </source>
</evidence>
<feature type="binding site" evidence="10">
    <location>
        <position position="296"/>
    </location>
    <ligand>
        <name>S-adenosyl-L-methionine</name>
        <dbReference type="ChEBI" id="CHEBI:59789"/>
    </ligand>
</feature>
<dbReference type="SUPFAM" id="SSF53335">
    <property type="entry name" value="S-adenosyl-L-methionine-dependent methyltransferases"/>
    <property type="match status" value="1"/>
</dbReference>
<keyword evidence="4 10" id="KW-0489">Methyltransferase</keyword>
<dbReference type="FunCoup" id="A0A1Y2D4T7">
    <property type="interactions" value="913"/>
</dbReference>
<dbReference type="Pfam" id="PF01189">
    <property type="entry name" value="Methyltr_RsmB-F"/>
    <property type="match status" value="1"/>
</dbReference>
<dbReference type="Pfam" id="PF25378">
    <property type="entry name" value="PUA_NSUN2"/>
    <property type="match status" value="1"/>
</dbReference>
<dbReference type="Gene3D" id="3.40.50.150">
    <property type="entry name" value="Vaccinia Virus protein VP39"/>
    <property type="match status" value="1"/>
</dbReference>
<gene>
    <name evidence="13" type="ORF">BCR35DRAFT_335839</name>
</gene>
<feature type="compositionally biased region" description="Low complexity" evidence="11">
    <location>
        <begin position="779"/>
        <end position="788"/>
    </location>
</feature>
<dbReference type="PANTHER" id="PTHR22808:SF1">
    <property type="entry name" value="RNA CYTOSINE-C(5)-METHYLTRANSFERASE NSUN2-RELATED"/>
    <property type="match status" value="1"/>
</dbReference>
<keyword evidence="9" id="KW-0539">Nucleus</keyword>
<dbReference type="InterPro" id="IPR023270">
    <property type="entry name" value="RCMT_NCL1"/>
</dbReference>
<dbReference type="PRINTS" id="PR02008">
    <property type="entry name" value="RCMTFAMILY"/>
</dbReference>
<dbReference type="InterPro" id="IPR029063">
    <property type="entry name" value="SAM-dependent_MTases_sf"/>
</dbReference>
<feature type="active site" description="Nucleophile" evidence="10">
    <location>
        <position position="349"/>
    </location>
</feature>
<evidence type="ECO:0000256" key="6">
    <source>
        <dbReference type="ARBA" id="ARBA00022691"/>
    </source>
</evidence>
<comment type="caution">
    <text evidence="13">The sequence shown here is derived from an EMBL/GenBank/DDBJ whole genome shotgun (WGS) entry which is preliminary data.</text>
</comment>
<protein>
    <submittedName>
        <fullName evidence="13">S-adenosyl-L-methionine-dependent methyltransferase</fullName>
    </submittedName>
</protein>
<reference evidence="13 14" key="1">
    <citation type="submission" date="2016-07" db="EMBL/GenBank/DDBJ databases">
        <title>Pervasive Adenine N6-methylation of Active Genes in Fungi.</title>
        <authorList>
            <consortium name="DOE Joint Genome Institute"/>
            <person name="Mondo S.J."/>
            <person name="Dannebaum R.O."/>
            <person name="Kuo R.C."/>
            <person name="Labutti K."/>
            <person name="Haridas S."/>
            <person name="Kuo A."/>
            <person name="Salamov A."/>
            <person name="Ahrendt S.R."/>
            <person name="Lipzen A."/>
            <person name="Sullivan W."/>
            <person name="Andreopoulos W.B."/>
            <person name="Clum A."/>
            <person name="Lindquist E."/>
            <person name="Daum C."/>
            <person name="Ramamoorthy G.K."/>
            <person name="Gryganskyi A."/>
            <person name="Culley D."/>
            <person name="Magnuson J.K."/>
            <person name="James T.Y."/>
            <person name="O'Malley M.A."/>
            <person name="Stajich J.E."/>
            <person name="Spatafora J.W."/>
            <person name="Visel A."/>
            <person name="Grigoriev I.V."/>
        </authorList>
    </citation>
    <scope>NUCLEOTIDE SEQUENCE [LARGE SCALE GENOMIC DNA]</scope>
    <source>
        <strain evidence="13 14">62-1032</strain>
    </source>
</reference>
<evidence type="ECO:0000256" key="4">
    <source>
        <dbReference type="ARBA" id="ARBA00022603"/>
    </source>
</evidence>
<feature type="compositionally biased region" description="Gly residues" evidence="11">
    <location>
        <begin position="12"/>
        <end position="22"/>
    </location>
</feature>
<evidence type="ECO:0000256" key="7">
    <source>
        <dbReference type="ARBA" id="ARBA00022694"/>
    </source>
</evidence>
<dbReference type="GO" id="GO:0016428">
    <property type="term" value="F:tRNA (cytidine-5-)-methyltransferase activity"/>
    <property type="evidence" value="ECO:0007669"/>
    <property type="project" value="InterPro"/>
</dbReference>
<dbReference type="Proteomes" id="UP000193467">
    <property type="component" value="Unassembled WGS sequence"/>
</dbReference>
<feature type="binding site" evidence="10">
    <location>
        <begin position="176"/>
        <end position="182"/>
    </location>
    <ligand>
        <name>S-adenosyl-L-methionine</name>
        <dbReference type="ChEBI" id="CHEBI:59789"/>
    </ligand>
</feature>
<dbReference type="GO" id="GO:0030488">
    <property type="term" value="P:tRNA methylation"/>
    <property type="evidence" value="ECO:0007669"/>
    <property type="project" value="TreeGrafter"/>
</dbReference>
<dbReference type="PANTHER" id="PTHR22808">
    <property type="entry name" value="NCL1 YEAST -RELATED NOL1/NOP2/FMU SUN DOMAIN-CONTAINING"/>
    <property type="match status" value="1"/>
</dbReference>
<proteinExistence type="inferred from homology"/>
<evidence type="ECO:0000256" key="9">
    <source>
        <dbReference type="ARBA" id="ARBA00023242"/>
    </source>
</evidence>
<dbReference type="InParanoid" id="A0A1Y2D4T7"/>
<name>A0A1Y2D4T7_9BASI</name>
<dbReference type="InterPro" id="IPR018314">
    <property type="entry name" value="RsmB/NOL1/NOP2-like_CS"/>
</dbReference>
<evidence type="ECO:0000256" key="11">
    <source>
        <dbReference type="SAM" id="MobiDB-lite"/>
    </source>
</evidence>
<dbReference type="OrthoDB" id="6093671at2759"/>
<dbReference type="EMBL" id="MCGR01000100">
    <property type="protein sequence ID" value="ORY54154.1"/>
    <property type="molecule type" value="Genomic_DNA"/>
</dbReference>
<feature type="compositionally biased region" description="Basic residues" evidence="11">
    <location>
        <begin position="1"/>
        <end position="11"/>
    </location>
</feature>
<evidence type="ECO:0000256" key="10">
    <source>
        <dbReference type="PROSITE-ProRule" id="PRU01023"/>
    </source>
</evidence>
<evidence type="ECO:0000313" key="13">
    <source>
        <dbReference type="EMBL" id="ORY54154.1"/>
    </source>
</evidence>